<dbReference type="InterPro" id="IPR036259">
    <property type="entry name" value="MFS_trans_sf"/>
</dbReference>
<name>A0A4Q6XTP0_9SPHN</name>
<keyword evidence="6" id="KW-1185">Reference proteome</keyword>
<accession>A0A4Q6XTP0</accession>
<feature type="transmembrane region" description="Helical" evidence="4">
    <location>
        <begin position="133"/>
        <end position="152"/>
    </location>
</feature>
<dbReference type="AlphaFoldDB" id="A0A4Q6XTP0"/>
<keyword evidence="2 4" id="KW-1133">Transmembrane helix</keyword>
<feature type="transmembrane region" description="Helical" evidence="4">
    <location>
        <begin position="77"/>
        <end position="96"/>
    </location>
</feature>
<dbReference type="Gene3D" id="1.20.1250.20">
    <property type="entry name" value="MFS general substrate transporter like domains"/>
    <property type="match status" value="1"/>
</dbReference>
<dbReference type="Pfam" id="PF07690">
    <property type="entry name" value="MFS_1"/>
    <property type="match status" value="1"/>
</dbReference>
<feature type="transmembrane region" description="Helical" evidence="4">
    <location>
        <begin position="267"/>
        <end position="285"/>
    </location>
</feature>
<feature type="transmembrane region" description="Helical" evidence="4">
    <location>
        <begin position="12"/>
        <end position="38"/>
    </location>
</feature>
<evidence type="ECO:0000256" key="1">
    <source>
        <dbReference type="ARBA" id="ARBA00022692"/>
    </source>
</evidence>
<feature type="transmembrane region" description="Helical" evidence="4">
    <location>
        <begin position="50"/>
        <end position="70"/>
    </location>
</feature>
<dbReference type="RefSeq" id="WP_130158938.1">
    <property type="nucleotide sequence ID" value="NZ_SGIS01000023.1"/>
</dbReference>
<sequence>MAQDAAFQSNRTIALSMAIGTGGLAFFAIIPIVMGSLVSAGRIDAAQLGWAATGSTLFSAAGMMLGLKVLKRSGDRWIVVAAGLVMALGNLAAWFMPNFSLIFWACSIAGVSQGVLVAVVALSIGYAPNPARLSGIFLAVSVPPPLLLAYFLPTSLMPYFGNGAGFTSVALVGVICAVCAFFIRDDFAKETTEVVERIRWSPWTVAALAGVLLGTAGFGAAWTYVDLLGVSLGLTPQTIGLAVSAAIMGQFIISALVAAIGWRLPMLKTLLAVSALQVIIALMLQKSGSPLFFTLLLTAFGSLWQGSTPFATGLLAALDESRRLAPLTLPLQLVGLALGPLVASSVASTNIVYVLLVAAGFYGLTLLTYMVVLCDRAYSDTATLKSVDVDPAGPFEPFVAHLHE</sequence>
<evidence type="ECO:0000256" key="2">
    <source>
        <dbReference type="ARBA" id="ARBA00022989"/>
    </source>
</evidence>
<organism evidence="5 6">
    <name type="scientific">Sphingomonas populi</name>
    <dbReference type="NCBI Taxonomy" id="2484750"/>
    <lineage>
        <taxon>Bacteria</taxon>
        <taxon>Pseudomonadati</taxon>
        <taxon>Pseudomonadota</taxon>
        <taxon>Alphaproteobacteria</taxon>
        <taxon>Sphingomonadales</taxon>
        <taxon>Sphingomonadaceae</taxon>
        <taxon>Sphingomonas</taxon>
    </lineage>
</organism>
<gene>
    <name evidence="5" type="ORF">EWE75_15070</name>
</gene>
<keyword evidence="1 4" id="KW-0812">Transmembrane</keyword>
<reference evidence="5 6" key="1">
    <citation type="submission" date="2019-02" db="EMBL/GenBank/DDBJ databases">
        <authorList>
            <person name="Li Y."/>
        </authorList>
    </citation>
    <scope>NUCLEOTIDE SEQUENCE [LARGE SCALE GENOMIC DNA]</scope>
    <source>
        <strain evidence="5 6">3-7</strain>
    </source>
</reference>
<proteinExistence type="predicted"/>
<feature type="transmembrane region" description="Helical" evidence="4">
    <location>
        <begin position="324"/>
        <end position="345"/>
    </location>
</feature>
<feature type="transmembrane region" description="Helical" evidence="4">
    <location>
        <begin position="291"/>
        <end position="317"/>
    </location>
</feature>
<feature type="transmembrane region" description="Helical" evidence="4">
    <location>
        <begin position="203"/>
        <end position="225"/>
    </location>
</feature>
<keyword evidence="3 4" id="KW-0472">Membrane</keyword>
<dbReference type="EMBL" id="SGIS01000023">
    <property type="protein sequence ID" value="RZF63650.1"/>
    <property type="molecule type" value="Genomic_DNA"/>
</dbReference>
<feature type="transmembrane region" description="Helical" evidence="4">
    <location>
        <begin position="237"/>
        <end position="260"/>
    </location>
</feature>
<dbReference type="GO" id="GO:0022857">
    <property type="term" value="F:transmembrane transporter activity"/>
    <property type="evidence" value="ECO:0007669"/>
    <property type="project" value="InterPro"/>
</dbReference>
<dbReference type="SUPFAM" id="SSF103473">
    <property type="entry name" value="MFS general substrate transporter"/>
    <property type="match status" value="1"/>
</dbReference>
<evidence type="ECO:0000256" key="4">
    <source>
        <dbReference type="SAM" id="Phobius"/>
    </source>
</evidence>
<feature type="transmembrane region" description="Helical" evidence="4">
    <location>
        <begin position="102"/>
        <end position="126"/>
    </location>
</feature>
<evidence type="ECO:0000256" key="3">
    <source>
        <dbReference type="ARBA" id="ARBA00023136"/>
    </source>
</evidence>
<dbReference type="OrthoDB" id="7539216at2"/>
<dbReference type="InterPro" id="IPR011701">
    <property type="entry name" value="MFS"/>
</dbReference>
<evidence type="ECO:0000313" key="6">
    <source>
        <dbReference type="Proteomes" id="UP000292085"/>
    </source>
</evidence>
<protein>
    <submittedName>
        <fullName evidence="5">MFS transporter</fullName>
    </submittedName>
</protein>
<evidence type="ECO:0000313" key="5">
    <source>
        <dbReference type="EMBL" id="RZF63650.1"/>
    </source>
</evidence>
<dbReference type="Proteomes" id="UP000292085">
    <property type="component" value="Unassembled WGS sequence"/>
</dbReference>
<feature type="transmembrane region" description="Helical" evidence="4">
    <location>
        <begin position="164"/>
        <end position="183"/>
    </location>
</feature>
<feature type="transmembrane region" description="Helical" evidence="4">
    <location>
        <begin position="351"/>
        <end position="372"/>
    </location>
</feature>
<comment type="caution">
    <text evidence="5">The sequence shown here is derived from an EMBL/GenBank/DDBJ whole genome shotgun (WGS) entry which is preliminary data.</text>
</comment>